<feature type="chain" id="PRO_5045244519" evidence="1">
    <location>
        <begin position="23"/>
        <end position="152"/>
    </location>
</feature>
<evidence type="ECO:0000313" key="2">
    <source>
        <dbReference type="EMBL" id="MBA5802772.1"/>
    </source>
</evidence>
<feature type="signal peptide" evidence="1">
    <location>
        <begin position="1"/>
        <end position="22"/>
    </location>
</feature>
<sequence>MNSYHAAALVAASVLMVLSASAASACSCGRSSTKDKFAEADLIVKGRMKLVTFGVEIPDPRSEGEVPRLTRGDFEVDKVLKGTFKGKTLSIYTGAGMGDCGRLGEFLSAAFYYHSDKFAVYEFGLSKTEFAGQTLYFTSICDYAKGPKDGQE</sequence>
<proteinExistence type="predicted"/>
<accession>A0ABR6A854</accession>
<reference evidence="2 3" key="1">
    <citation type="submission" date="2020-07" db="EMBL/GenBank/DDBJ databases">
        <authorList>
            <person name="Sun Q."/>
        </authorList>
    </citation>
    <scope>NUCLEOTIDE SEQUENCE [LARGE SCALE GENOMIC DNA]</scope>
    <source>
        <strain evidence="2 3">WYCCWR 11317</strain>
    </source>
</reference>
<gene>
    <name evidence="2" type="ORF">HX902_14095</name>
</gene>
<keyword evidence="3" id="KW-1185">Reference proteome</keyword>
<name>A0ABR6A854_9HYPH</name>
<dbReference type="SUPFAM" id="SSF50242">
    <property type="entry name" value="TIMP-like"/>
    <property type="match status" value="1"/>
</dbReference>
<evidence type="ECO:0000256" key="1">
    <source>
        <dbReference type="SAM" id="SignalP"/>
    </source>
</evidence>
<dbReference type="Proteomes" id="UP000539787">
    <property type="component" value="Unassembled WGS sequence"/>
</dbReference>
<dbReference type="Gene3D" id="2.40.50.120">
    <property type="match status" value="1"/>
</dbReference>
<comment type="caution">
    <text evidence="2">The sequence shown here is derived from an EMBL/GenBank/DDBJ whole genome shotgun (WGS) entry which is preliminary data.</text>
</comment>
<dbReference type="EMBL" id="JACGBJ010000007">
    <property type="protein sequence ID" value="MBA5802772.1"/>
    <property type="molecule type" value="Genomic_DNA"/>
</dbReference>
<evidence type="ECO:0000313" key="3">
    <source>
        <dbReference type="Proteomes" id="UP000539787"/>
    </source>
</evidence>
<organism evidence="2 3">
    <name type="scientific">Rhizobium changzhiense</name>
    <dbReference type="NCBI Taxonomy" id="2692317"/>
    <lineage>
        <taxon>Bacteria</taxon>
        <taxon>Pseudomonadati</taxon>
        <taxon>Pseudomonadota</taxon>
        <taxon>Alphaproteobacteria</taxon>
        <taxon>Hyphomicrobiales</taxon>
        <taxon>Rhizobiaceae</taxon>
        <taxon>Rhizobium/Agrobacterium group</taxon>
        <taxon>Rhizobium</taxon>
    </lineage>
</organism>
<protein>
    <submittedName>
        <fullName evidence="2">Uncharacterized protein</fullName>
    </submittedName>
</protein>
<keyword evidence="1" id="KW-0732">Signal</keyword>
<dbReference type="InterPro" id="IPR008993">
    <property type="entry name" value="TIMP-like_OB-fold"/>
</dbReference>